<evidence type="ECO:0000256" key="1">
    <source>
        <dbReference type="ARBA" id="ARBA00010641"/>
    </source>
</evidence>
<comment type="caution">
    <text evidence="9">The sequence shown here is derived from an EMBL/GenBank/DDBJ whole genome shotgun (WGS) entry which is preliminary data.</text>
</comment>
<dbReference type="PANTHER" id="PTHR43133:SF58">
    <property type="entry name" value="ECF RNA POLYMERASE SIGMA FACTOR SIGD"/>
    <property type="match status" value="1"/>
</dbReference>
<evidence type="ECO:0000313" key="10">
    <source>
        <dbReference type="Proteomes" id="UP000005143"/>
    </source>
</evidence>
<dbReference type="GO" id="GO:0006352">
    <property type="term" value="P:DNA-templated transcription initiation"/>
    <property type="evidence" value="ECO:0007669"/>
    <property type="project" value="InterPro"/>
</dbReference>
<feature type="domain" description="RNA polymerase sigma-70 region 2" evidence="7">
    <location>
        <begin position="32"/>
        <end position="97"/>
    </location>
</feature>
<evidence type="ECO:0000256" key="2">
    <source>
        <dbReference type="ARBA" id="ARBA00023015"/>
    </source>
</evidence>
<dbReference type="Gene3D" id="1.10.10.10">
    <property type="entry name" value="Winged helix-like DNA-binding domain superfamily/Winged helix DNA-binding domain"/>
    <property type="match status" value="1"/>
</dbReference>
<accession>H0E4Z9</accession>
<dbReference type="InterPro" id="IPR007627">
    <property type="entry name" value="RNA_pol_sigma70_r2"/>
</dbReference>
<dbReference type="Gene3D" id="1.10.1740.10">
    <property type="match status" value="1"/>
</dbReference>
<dbReference type="EMBL" id="AGUD01000128">
    <property type="protein sequence ID" value="EHN11250.1"/>
    <property type="molecule type" value="Genomic_DNA"/>
</dbReference>
<evidence type="ECO:0000313" key="9">
    <source>
        <dbReference type="EMBL" id="EHN11250.1"/>
    </source>
</evidence>
<sequence>MPVPATRDDSSIAPVDPARPRRSRLPPFDAVVELHGRALLRFCIARLGPDRGEDAFQETLLAALRRYPQLRDPDAVLGWLFAIAHRKVIDGARSAARGPTPSDRIDEQAGAWLDPEPTGSVWSRVAQLPPKQREAIALRFLADLPHRDVGAAMGTSTEAARRNVHEGLRRLRADGDRA</sequence>
<protein>
    <submittedName>
        <fullName evidence="9">RNA polymerase sigma-24 subunit ECF subfamily</fullName>
    </submittedName>
</protein>
<proteinExistence type="inferred from homology"/>
<dbReference type="SUPFAM" id="SSF88659">
    <property type="entry name" value="Sigma3 and sigma4 domains of RNA polymerase sigma factors"/>
    <property type="match status" value="1"/>
</dbReference>
<evidence type="ECO:0000256" key="3">
    <source>
        <dbReference type="ARBA" id="ARBA00023082"/>
    </source>
</evidence>
<dbReference type="SUPFAM" id="SSF88946">
    <property type="entry name" value="Sigma2 domain of RNA polymerase sigma factors"/>
    <property type="match status" value="1"/>
</dbReference>
<dbReference type="RefSeq" id="WP_007573806.1">
    <property type="nucleotide sequence ID" value="NZ_AGUD01000128.1"/>
</dbReference>
<dbReference type="PANTHER" id="PTHR43133">
    <property type="entry name" value="RNA POLYMERASE ECF-TYPE SIGMA FACTO"/>
    <property type="match status" value="1"/>
</dbReference>
<keyword evidence="3" id="KW-0731">Sigma factor</keyword>
<evidence type="ECO:0000256" key="4">
    <source>
        <dbReference type="ARBA" id="ARBA00023125"/>
    </source>
</evidence>
<dbReference type="InterPro" id="IPR007630">
    <property type="entry name" value="RNA_pol_sigma70_r4"/>
</dbReference>
<keyword evidence="10" id="KW-1185">Reference proteome</keyword>
<comment type="similarity">
    <text evidence="1">Belongs to the sigma-70 factor family. ECF subfamily.</text>
</comment>
<dbReference type="CDD" id="cd06171">
    <property type="entry name" value="Sigma70_r4"/>
    <property type="match status" value="1"/>
</dbReference>
<dbReference type="InterPro" id="IPR039425">
    <property type="entry name" value="RNA_pol_sigma-70-like"/>
</dbReference>
<keyword evidence="2" id="KW-0805">Transcription regulation</keyword>
<dbReference type="GO" id="GO:0003677">
    <property type="term" value="F:DNA binding"/>
    <property type="evidence" value="ECO:0007669"/>
    <property type="project" value="UniProtKB-KW"/>
</dbReference>
<dbReference type="Pfam" id="PF04545">
    <property type="entry name" value="Sigma70_r4"/>
    <property type="match status" value="1"/>
</dbReference>
<dbReference type="InterPro" id="IPR014284">
    <property type="entry name" value="RNA_pol_sigma-70_dom"/>
</dbReference>
<dbReference type="InterPro" id="IPR013325">
    <property type="entry name" value="RNA_pol_sigma_r2"/>
</dbReference>
<feature type="compositionally biased region" description="Basic and acidic residues" evidence="6">
    <location>
        <begin position="1"/>
        <end position="10"/>
    </location>
</feature>
<keyword evidence="5" id="KW-0804">Transcription</keyword>
<name>H0E4Z9_9ACTN</name>
<dbReference type="Pfam" id="PF04542">
    <property type="entry name" value="Sigma70_r2"/>
    <property type="match status" value="1"/>
</dbReference>
<keyword evidence="4" id="KW-0238">DNA-binding</keyword>
<dbReference type="NCBIfam" id="TIGR02937">
    <property type="entry name" value="sigma70-ECF"/>
    <property type="match status" value="1"/>
</dbReference>
<evidence type="ECO:0000259" key="8">
    <source>
        <dbReference type="Pfam" id="PF04545"/>
    </source>
</evidence>
<organism evidence="9 10">
    <name type="scientific">Patulibacter medicamentivorans</name>
    <dbReference type="NCBI Taxonomy" id="1097667"/>
    <lineage>
        <taxon>Bacteria</taxon>
        <taxon>Bacillati</taxon>
        <taxon>Actinomycetota</taxon>
        <taxon>Thermoleophilia</taxon>
        <taxon>Solirubrobacterales</taxon>
        <taxon>Patulibacteraceae</taxon>
        <taxon>Patulibacter</taxon>
    </lineage>
</organism>
<evidence type="ECO:0000256" key="6">
    <source>
        <dbReference type="SAM" id="MobiDB-lite"/>
    </source>
</evidence>
<feature type="domain" description="RNA polymerase sigma-70 region 4" evidence="8">
    <location>
        <begin position="126"/>
        <end position="173"/>
    </location>
</feature>
<dbReference type="GO" id="GO:0016987">
    <property type="term" value="F:sigma factor activity"/>
    <property type="evidence" value="ECO:0007669"/>
    <property type="project" value="UniProtKB-KW"/>
</dbReference>
<reference evidence="9 10" key="1">
    <citation type="journal article" date="2013" name="Biodegradation">
        <title>Quantitative proteomic analysis of ibuprofen-degrading Patulibacter sp. strain I11.</title>
        <authorList>
            <person name="Almeida B."/>
            <person name="Kjeldal H."/>
            <person name="Lolas I."/>
            <person name="Knudsen A.D."/>
            <person name="Carvalho G."/>
            <person name="Nielsen K.L."/>
            <person name="Barreto Crespo M.T."/>
            <person name="Stensballe A."/>
            <person name="Nielsen J.L."/>
        </authorList>
    </citation>
    <scope>NUCLEOTIDE SEQUENCE [LARGE SCALE GENOMIC DNA]</scope>
    <source>
        <strain evidence="9 10">I11</strain>
    </source>
</reference>
<dbReference type="InterPro" id="IPR013324">
    <property type="entry name" value="RNA_pol_sigma_r3/r4-like"/>
</dbReference>
<evidence type="ECO:0000256" key="5">
    <source>
        <dbReference type="ARBA" id="ARBA00023163"/>
    </source>
</evidence>
<gene>
    <name evidence="9" type="ORF">PAI11_18840</name>
</gene>
<dbReference type="InterPro" id="IPR036388">
    <property type="entry name" value="WH-like_DNA-bd_sf"/>
</dbReference>
<dbReference type="AlphaFoldDB" id="H0E4Z9"/>
<dbReference type="Proteomes" id="UP000005143">
    <property type="component" value="Unassembled WGS sequence"/>
</dbReference>
<evidence type="ECO:0000259" key="7">
    <source>
        <dbReference type="Pfam" id="PF04542"/>
    </source>
</evidence>
<feature type="region of interest" description="Disordered" evidence="6">
    <location>
        <begin position="1"/>
        <end position="21"/>
    </location>
</feature>